<accession>A0A182RHX6</accession>
<evidence type="ECO:0000313" key="1">
    <source>
        <dbReference type="EnsemblMetazoa" id="AFUN005838-PA"/>
    </source>
</evidence>
<dbReference type="EnsemblMetazoa" id="AFUN005838-RA">
    <property type="protein sequence ID" value="AFUN005838-PA"/>
    <property type="gene ID" value="AFUN005838"/>
</dbReference>
<name>A0A182RHX6_ANOFN</name>
<proteinExistence type="predicted"/>
<dbReference type="AlphaFoldDB" id="A0A182RHX6"/>
<protein>
    <submittedName>
        <fullName evidence="1">Uncharacterized protein</fullName>
    </submittedName>
</protein>
<organism evidence="1">
    <name type="scientific">Anopheles funestus</name>
    <name type="common">African malaria mosquito</name>
    <dbReference type="NCBI Taxonomy" id="62324"/>
    <lineage>
        <taxon>Eukaryota</taxon>
        <taxon>Metazoa</taxon>
        <taxon>Ecdysozoa</taxon>
        <taxon>Arthropoda</taxon>
        <taxon>Hexapoda</taxon>
        <taxon>Insecta</taxon>
        <taxon>Pterygota</taxon>
        <taxon>Neoptera</taxon>
        <taxon>Endopterygota</taxon>
        <taxon>Diptera</taxon>
        <taxon>Nematocera</taxon>
        <taxon>Culicoidea</taxon>
        <taxon>Culicidae</taxon>
        <taxon>Anophelinae</taxon>
        <taxon>Anopheles</taxon>
    </lineage>
</organism>
<dbReference type="VEuPathDB" id="VectorBase:AFUN005838"/>
<sequence length="21" mass="2427">MDKTTKAQEPMPHPVLYVVEL</sequence>
<reference evidence="1" key="1">
    <citation type="submission" date="2020-05" db="UniProtKB">
        <authorList>
            <consortium name="EnsemblMetazoa"/>
        </authorList>
    </citation>
    <scope>IDENTIFICATION</scope>
    <source>
        <strain evidence="1">FUMOZ</strain>
    </source>
</reference>